<dbReference type="PANTHER" id="PTHR47696">
    <property type="entry name" value="THAP DOMAIN-CONTAINING PROTEIN 2"/>
    <property type="match status" value="1"/>
</dbReference>
<dbReference type="InterPro" id="IPR026521">
    <property type="entry name" value="THAP2"/>
</dbReference>
<feature type="region of interest" description="Disordered" evidence="7">
    <location>
        <begin position="105"/>
        <end position="124"/>
    </location>
</feature>
<feature type="coiled-coil region" evidence="6">
    <location>
        <begin position="142"/>
        <end position="176"/>
    </location>
</feature>
<evidence type="ECO:0000259" key="8">
    <source>
        <dbReference type="PROSITE" id="PS50950"/>
    </source>
</evidence>
<dbReference type="Gene3D" id="6.20.210.20">
    <property type="entry name" value="THAP domain"/>
    <property type="match status" value="1"/>
</dbReference>
<accession>A0AAV8VAP8</accession>
<keyword evidence="2 5" id="KW-0863">Zinc-finger</keyword>
<evidence type="ECO:0000256" key="7">
    <source>
        <dbReference type="SAM" id="MobiDB-lite"/>
    </source>
</evidence>
<dbReference type="PROSITE" id="PS50950">
    <property type="entry name" value="ZF_THAP"/>
    <property type="match status" value="1"/>
</dbReference>
<evidence type="ECO:0000313" key="9">
    <source>
        <dbReference type="EMBL" id="KAJ8911259.1"/>
    </source>
</evidence>
<feature type="domain" description="THAP-type" evidence="8">
    <location>
        <begin position="1"/>
        <end position="82"/>
    </location>
</feature>
<dbReference type="SMART" id="SM00692">
    <property type="entry name" value="DM3"/>
    <property type="match status" value="1"/>
</dbReference>
<dbReference type="Pfam" id="PF05485">
    <property type="entry name" value="THAP"/>
    <property type="match status" value="1"/>
</dbReference>
<proteinExistence type="predicted"/>
<dbReference type="AlphaFoldDB" id="A0AAV8VAP8"/>
<dbReference type="SMART" id="SM00980">
    <property type="entry name" value="THAP"/>
    <property type="match status" value="1"/>
</dbReference>
<dbReference type="InterPro" id="IPR006612">
    <property type="entry name" value="THAP_Znf"/>
</dbReference>
<evidence type="ECO:0000256" key="6">
    <source>
        <dbReference type="SAM" id="Coils"/>
    </source>
</evidence>
<dbReference type="GO" id="GO:0008270">
    <property type="term" value="F:zinc ion binding"/>
    <property type="evidence" value="ECO:0007669"/>
    <property type="project" value="UniProtKB-KW"/>
</dbReference>
<dbReference type="GO" id="GO:0003677">
    <property type="term" value="F:DNA binding"/>
    <property type="evidence" value="ECO:0007669"/>
    <property type="project" value="UniProtKB-UniRule"/>
</dbReference>
<dbReference type="PANTHER" id="PTHR47696:SF1">
    <property type="entry name" value="THAP DOMAIN-CONTAINING PROTEIN 2"/>
    <property type="match status" value="1"/>
</dbReference>
<organism evidence="9 10">
    <name type="scientific">Exocentrus adspersus</name>
    <dbReference type="NCBI Taxonomy" id="1586481"/>
    <lineage>
        <taxon>Eukaryota</taxon>
        <taxon>Metazoa</taxon>
        <taxon>Ecdysozoa</taxon>
        <taxon>Arthropoda</taxon>
        <taxon>Hexapoda</taxon>
        <taxon>Insecta</taxon>
        <taxon>Pterygota</taxon>
        <taxon>Neoptera</taxon>
        <taxon>Endopterygota</taxon>
        <taxon>Coleoptera</taxon>
        <taxon>Polyphaga</taxon>
        <taxon>Cucujiformia</taxon>
        <taxon>Chrysomeloidea</taxon>
        <taxon>Cerambycidae</taxon>
        <taxon>Lamiinae</taxon>
        <taxon>Acanthocinini</taxon>
        <taxon>Exocentrus</taxon>
    </lineage>
</organism>
<dbReference type="Proteomes" id="UP001159042">
    <property type="component" value="Unassembled WGS sequence"/>
</dbReference>
<keyword evidence="3" id="KW-0862">Zinc</keyword>
<reference evidence="9 10" key="1">
    <citation type="journal article" date="2023" name="Insect Mol. Biol.">
        <title>Genome sequencing provides insights into the evolution of gene families encoding plant cell wall-degrading enzymes in longhorned beetles.</title>
        <authorList>
            <person name="Shin N.R."/>
            <person name="Okamura Y."/>
            <person name="Kirsch R."/>
            <person name="Pauchet Y."/>
        </authorList>
    </citation>
    <scope>NUCLEOTIDE SEQUENCE [LARGE SCALE GENOMIC DNA]</scope>
    <source>
        <strain evidence="9">EAD_L_NR</strain>
    </source>
</reference>
<evidence type="ECO:0000256" key="3">
    <source>
        <dbReference type="ARBA" id="ARBA00022833"/>
    </source>
</evidence>
<dbReference type="InterPro" id="IPR038441">
    <property type="entry name" value="THAP_Znf_sf"/>
</dbReference>
<evidence type="ECO:0000256" key="1">
    <source>
        <dbReference type="ARBA" id="ARBA00022723"/>
    </source>
</evidence>
<evidence type="ECO:0000256" key="4">
    <source>
        <dbReference type="ARBA" id="ARBA00023125"/>
    </source>
</evidence>
<evidence type="ECO:0000256" key="5">
    <source>
        <dbReference type="PROSITE-ProRule" id="PRU00309"/>
    </source>
</evidence>
<dbReference type="SUPFAM" id="SSF57716">
    <property type="entry name" value="Glucocorticoid receptor-like (DNA-binding domain)"/>
    <property type="match status" value="1"/>
</dbReference>
<sequence>MVTCSAFGCKSRSDHSKDNNGVTFHRFPLNEDRKNEWIKNMRLADWKPTIHCRLCSKHFEKQFFFKSGKRICLRKDAVPTLFPELPKYMQPEKLLKRKRVQETERLLEEGSAEPVSPEPDTVEPSVETLRLRHKVFLMTEKNKRKSRTIKMLEEKLKRYRDRITALKIAIKELKSDSLIICTEEAPVENITVEIIKESEEHSTMETEL</sequence>
<protein>
    <recommendedName>
        <fullName evidence="8">THAP-type domain-containing protein</fullName>
    </recommendedName>
</protein>
<evidence type="ECO:0000256" key="2">
    <source>
        <dbReference type="ARBA" id="ARBA00022771"/>
    </source>
</evidence>
<comment type="caution">
    <text evidence="9">The sequence shown here is derived from an EMBL/GenBank/DDBJ whole genome shotgun (WGS) entry which is preliminary data.</text>
</comment>
<dbReference type="EMBL" id="JANEYG010000203">
    <property type="protein sequence ID" value="KAJ8911259.1"/>
    <property type="molecule type" value="Genomic_DNA"/>
</dbReference>
<evidence type="ECO:0000313" key="10">
    <source>
        <dbReference type="Proteomes" id="UP001159042"/>
    </source>
</evidence>
<name>A0AAV8VAP8_9CUCU</name>
<keyword evidence="6" id="KW-0175">Coiled coil</keyword>
<keyword evidence="4 5" id="KW-0238">DNA-binding</keyword>
<gene>
    <name evidence="9" type="ORF">NQ315_015261</name>
</gene>
<keyword evidence="1" id="KW-0479">Metal-binding</keyword>
<keyword evidence="10" id="KW-1185">Reference proteome</keyword>